<accession>A0A976N1A6</accession>
<proteinExistence type="predicted"/>
<sequence length="95" mass="10700">MLYTLPFSVAGTFWIYSDSVVITNSPTNLEAVSTFLRELNPDTPQGPHFIFADDCPRLSFERRGETELVIPIDDPSHCAVNVTRGVIMIWQGNDR</sequence>
<dbReference type="EMBL" id="OM869520">
    <property type="protein sequence ID" value="UPW40930.1"/>
    <property type="molecule type" value="Genomic_DNA"/>
</dbReference>
<evidence type="ECO:0000313" key="1">
    <source>
        <dbReference type="EMBL" id="UPW40930.1"/>
    </source>
</evidence>
<protein>
    <submittedName>
        <fullName evidence="1">Uncharacterized protein</fullName>
    </submittedName>
</protein>
<reference evidence="1" key="1">
    <citation type="submission" date="2022-02" db="EMBL/GenBank/DDBJ databases">
        <title>Towards deciphering the DNA virus diversity associated with rodent species in the families Cricetidae and Heteromyidae.</title>
        <authorList>
            <person name="Lund M."/>
            <person name="Larsen B.B."/>
            <person name="Gryseels S."/>
            <person name="Kraberger S."/>
            <person name="Rowsey D.M."/>
            <person name="Steger L."/>
            <person name="Yule K.M."/>
            <person name="Upham N.S."/>
            <person name="Worobey M."/>
            <person name="Van Doorslaer K."/>
            <person name="Varsani A."/>
        </authorList>
    </citation>
    <scope>NUCLEOTIDE SEQUENCE</scope>
    <source>
        <strain evidence="1">UA08Rod_6083</strain>
    </source>
</reference>
<name>A0A976N1A6_9VIRU</name>
<organism evidence="1">
    <name type="scientific">Sigmofec virus UA08Rod_6083</name>
    <dbReference type="NCBI Taxonomy" id="2929451"/>
    <lineage>
        <taxon>Viruses</taxon>
        <taxon>Monodnaviria</taxon>
        <taxon>Sangervirae</taxon>
        <taxon>Phixviricota</taxon>
        <taxon>Malgrandaviricetes</taxon>
        <taxon>Petitvirales</taxon>
        <taxon>Microviridae</taxon>
    </lineage>
</organism>